<keyword evidence="4 5" id="KW-0574">Periplasm</keyword>
<dbReference type="SUPFAM" id="SSF53850">
    <property type="entry name" value="Periplasmic binding protein-like II"/>
    <property type="match status" value="1"/>
</dbReference>
<dbReference type="Pfam" id="PF13416">
    <property type="entry name" value="SBP_bac_8"/>
    <property type="match status" value="1"/>
</dbReference>
<reference evidence="8 9" key="1">
    <citation type="submission" date="2017-08" db="EMBL/GenBank/DDBJ databases">
        <title>Complete genome of Colwellia sp. NB097-1, a psychrophile bacterium ioslated from Bering Sea.</title>
        <authorList>
            <person name="Chen X."/>
        </authorList>
    </citation>
    <scope>NUCLEOTIDE SEQUENCE [LARGE SCALE GENOMIC DNA]</scope>
    <source>
        <strain evidence="8 9">NB097-1</strain>
    </source>
</reference>
<dbReference type="RefSeq" id="WP_081148973.1">
    <property type="nucleotide sequence ID" value="NZ_CP020465.1"/>
</dbReference>
<dbReference type="PIRSF" id="PIRSF019574">
    <property type="entry name" value="Periplasmic_polyamine_BP"/>
    <property type="match status" value="1"/>
</dbReference>
<keyword evidence="2 5" id="KW-0813">Transport</keyword>
<dbReference type="GO" id="GO:0019808">
    <property type="term" value="F:polyamine binding"/>
    <property type="evidence" value="ECO:0007669"/>
    <property type="project" value="InterPro"/>
</dbReference>
<evidence type="ECO:0000256" key="5">
    <source>
        <dbReference type="PIRNR" id="PIRNR019574"/>
    </source>
</evidence>
<evidence type="ECO:0000256" key="6">
    <source>
        <dbReference type="PIRSR" id="PIRSR019574-1"/>
    </source>
</evidence>
<evidence type="ECO:0000313" key="9">
    <source>
        <dbReference type="Proteomes" id="UP000202259"/>
    </source>
</evidence>
<dbReference type="CDD" id="cd13590">
    <property type="entry name" value="PBP2_PotD_PotF_like"/>
    <property type="match status" value="1"/>
</dbReference>
<dbReference type="GO" id="GO:0015846">
    <property type="term" value="P:polyamine transport"/>
    <property type="evidence" value="ECO:0007669"/>
    <property type="project" value="InterPro"/>
</dbReference>
<keyword evidence="9" id="KW-1185">Reference proteome</keyword>
<dbReference type="AlphaFoldDB" id="A0A222G4P2"/>
<dbReference type="Proteomes" id="UP000202259">
    <property type="component" value="Chromosome"/>
</dbReference>
<evidence type="ECO:0000256" key="2">
    <source>
        <dbReference type="ARBA" id="ARBA00022448"/>
    </source>
</evidence>
<evidence type="ECO:0000256" key="3">
    <source>
        <dbReference type="ARBA" id="ARBA00022729"/>
    </source>
</evidence>
<dbReference type="PANTHER" id="PTHR30222:SF17">
    <property type="entry name" value="SPERMIDINE_PUTRESCINE-BINDING PERIPLASMIC PROTEIN"/>
    <property type="match status" value="1"/>
</dbReference>
<feature type="chain" id="PRO_5012103862" description="Putrescine-binding periplasmic protein" evidence="7">
    <location>
        <begin position="31"/>
        <end position="357"/>
    </location>
</feature>
<accession>A0A222G4P2</accession>
<dbReference type="InterPro" id="IPR006059">
    <property type="entry name" value="SBP"/>
</dbReference>
<evidence type="ECO:0000256" key="1">
    <source>
        <dbReference type="ARBA" id="ARBA00004418"/>
    </source>
</evidence>
<dbReference type="OrthoDB" id="9769319at2"/>
<dbReference type="KEGG" id="cber:B5D82_02560"/>
<feature type="signal peptide" evidence="7">
    <location>
        <begin position="1"/>
        <end position="30"/>
    </location>
</feature>
<protein>
    <recommendedName>
        <fullName evidence="5">Putrescine-binding periplasmic protein</fullName>
    </recommendedName>
</protein>
<evidence type="ECO:0000256" key="4">
    <source>
        <dbReference type="ARBA" id="ARBA00022764"/>
    </source>
</evidence>
<comment type="function">
    <text evidence="5">Required for the activity of the bacterial periplasmic transport system of putrescine.</text>
</comment>
<gene>
    <name evidence="8" type="ORF">B5D82_02560</name>
</gene>
<evidence type="ECO:0000256" key="7">
    <source>
        <dbReference type="SAM" id="SignalP"/>
    </source>
</evidence>
<sequence>MVRQHSKHKLTSLITLCLIAYSLLTSSVFAQKNIPTLTILNWSEYIDPSIVSAFETEFNVKIVDVYYETDDARDKFLNQTNGIGYDVGIVSGMMMQIYSNKGWIDSISTQDVPNLKYIDDKIRNSHQGTYGYSVPYTWGTMGIAYRSDLVEKPIETWMDLFQPQASLKGKIVMIKGARELLGAALNAKGYSINSMDKKELAEAESLLLAQKPHVLKYGYIQLTTESILIRGAAAATIAYGGDALTLSKLDPNVKYVLPKEGSSIWTDHWVVFSQSKNKQLAYKFLNFMNEPKNAAKNAEFIYMATPNIAAKEFLSPEFLSDSIIHPSAEQLKTLEPHLKLQGRMLRTRSKIYNKVIN</sequence>
<dbReference type="PRINTS" id="PR00909">
    <property type="entry name" value="SPERMDNBNDNG"/>
</dbReference>
<dbReference type="GO" id="GO:0042597">
    <property type="term" value="C:periplasmic space"/>
    <property type="evidence" value="ECO:0007669"/>
    <property type="project" value="UniProtKB-SubCell"/>
</dbReference>
<proteinExistence type="inferred from homology"/>
<comment type="subcellular location">
    <subcellularLocation>
        <location evidence="1 5">Periplasm</location>
    </subcellularLocation>
</comment>
<keyword evidence="3 7" id="KW-0732">Signal</keyword>
<dbReference type="Gene3D" id="3.40.190.10">
    <property type="entry name" value="Periplasmic binding protein-like II"/>
    <property type="match status" value="2"/>
</dbReference>
<feature type="binding site" evidence="6">
    <location>
        <position position="44"/>
    </location>
    <ligand>
        <name>spermidine</name>
        <dbReference type="ChEBI" id="CHEBI:57834"/>
    </ligand>
</feature>
<dbReference type="InterPro" id="IPR001188">
    <property type="entry name" value="Sperm_putr-bd"/>
</dbReference>
<evidence type="ECO:0000313" key="8">
    <source>
        <dbReference type="EMBL" id="ASP46761.1"/>
    </source>
</evidence>
<dbReference type="EMBL" id="CP020465">
    <property type="protein sequence ID" value="ASP46761.1"/>
    <property type="molecule type" value="Genomic_DNA"/>
</dbReference>
<dbReference type="PANTHER" id="PTHR30222">
    <property type="entry name" value="SPERMIDINE/PUTRESCINE-BINDING PERIPLASMIC PROTEIN"/>
    <property type="match status" value="1"/>
</dbReference>
<organism evidence="8 9">
    <name type="scientific">Cognaticolwellia beringensis</name>
    <dbReference type="NCBI Taxonomy" id="1967665"/>
    <lineage>
        <taxon>Bacteria</taxon>
        <taxon>Pseudomonadati</taxon>
        <taxon>Pseudomonadota</taxon>
        <taxon>Gammaproteobacteria</taxon>
        <taxon>Alteromonadales</taxon>
        <taxon>Colwelliaceae</taxon>
        <taxon>Cognaticolwellia</taxon>
    </lineage>
</organism>
<comment type="similarity">
    <text evidence="5">Belongs to the bacterial solute-binding protein PotD/PotF family.</text>
</comment>
<name>A0A222G4P2_9GAMM</name>